<feature type="non-terminal residue" evidence="1">
    <location>
        <position position="1"/>
    </location>
</feature>
<proteinExistence type="predicted"/>
<reference evidence="1 2" key="1">
    <citation type="submission" date="2020-02" db="EMBL/GenBank/DDBJ databases">
        <title>Draft genome sequence of Haematococcus lacustris strain NIES-144.</title>
        <authorList>
            <person name="Morimoto D."/>
            <person name="Nakagawa S."/>
            <person name="Yoshida T."/>
            <person name="Sawayama S."/>
        </authorList>
    </citation>
    <scope>NUCLEOTIDE SEQUENCE [LARGE SCALE GENOMIC DNA]</scope>
    <source>
        <strain evidence="1 2">NIES-144</strain>
    </source>
</reference>
<dbReference type="EMBL" id="BLLF01001938">
    <property type="protein sequence ID" value="GFH21954.1"/>
    <property type="molecule type" value="Genomic_DNA"/>
</dbReference>
<gene>
    <name evidence="1" type="ORF">HaLaN_19344</name>
</gene>
<dbReference type="Proteomes" id="UP000485058">
    <property type="component" value="Unassembled WGS sequence"/>
</dbReference>
<name>A0A699ZT62_HAELA</name>
<evidence type="ECO:0000313" key="2">
    <source>
        <dbReference type="Proteomes" id="UP000485058"/>
    </source>
</evidence>
<keyword evidence="2" id="KW-1185">Reference proteome</keyword>
<accession>A0A699ZT62</accession>
<dbReference type="AlphaFoldDB" id="A0A699ZT62"/>
<feature type="non-terminal residue" evidence="1">
    <location>
        <position position="83"/>
    </location>
</feature>
<protein>
    <submittedName>
        <fullName evidence="1">Uncharacterized protein</fullName>
    </submittedName>
</protein>
<comment type="caution">
    <text evidence="1">The sequence shown here is derived from an EMBL/GenBank/DDBJ whole genome shotgun (WGS) entry which is preliminary data.</text>
</comment>
<evidence type="ECO:0000313" key="1">
    <source>
        <dbReference type="EMBL" id="GFH21954.1"/>
    </source>
</evidence>
<organism evidence="1 2">
    <name type="scientific">Haematococcus lacustris</name>
    <name type="common">Green alga</name>
    <name type="synonym">Haematococcus pluvialis</name>
    <dbReference type="NCBI Taxonomy" id="44745"/>
    <lineage>
        <taxon>Eukaryota</taxon>
        <taxon>Viridiplantae</taxon>
        <taxon>Chlorophyta</taxon>
        <taxon>core chlorophytes</taxon>
        <taxon>Chlorophyceae</taxon>
        <taxon>CS clade</taxon>
        <taxon>Chlamydomonadales</taxon>
        <taxon>Haematococcaceae</taxon>
        <taxon>Haematococcus</taxon>
    </lineage>
</organism>
<sequence>AARIHHLASALLSRLSSEAQEACTEEQPEVQPGHSLPGFTHAEALQLQVAALQGAQPLLQHWAELSTEAAEAALQLQDSKQDQ</sequence>